<evidence type="ECO:0000256" key="1">
    <source>
        <dbReference type="SAM" id="Coils"/>
    </source>
</evidence>
<organism evidence="2">
    <name type="scientific">Spodoptera frugiperda</name>
    <name type="common">Fall armyworm</name>
    <dbReference type="NCBI Taxonomy" id="7108"/>
    <lineage>
        <taxon>Eukaryota</taxon>
        <taxon>Metazoa</taxon>
        <taxon>Ecdysozoa</taxon>
        <taxon>Arthropoda</taxon>
        <taxon>Hexapoda</taxon>
        <taxon>Insecta</taxon>
        <taxon>Pterygota</taxon>
        <taxon>Neoptera</taxon>
        <taxon>Endopterygota</taxon>
        <taxon>Lepidoptera</taxon>
        <taxon>Glossata</taxon>
        <taxon>Ditrysia</taxon>
        <taxon>Noctuoidea</taxon>
        <taxon>Noctuidae</taxon>
        <taxon>Amphipyrinae</taxon>
        <taxon>Spodoptera</taxon>
    </lineage>
</organism>
<protein>
    <submittedName>
        <fullName evidence="2">SFRICE_029292</fullName>
    </submittedName>
</protein>
<name>A0A2H1WKP9_SPOFR</name>
<keyword evidence="1" id="KW-0175">Coiled coil</keyword>
<reference evidence="2" key="1">
    <citation type="submission" date="2016-07" db="EMBL/GenBank/DDBJ databases">
        <authorList>
            <person name="Bretaudeau A."/>
        </authorList>
    </citation>
    <scope>NUCLEOTIDE SEQUENCE</scope>
    <source>
        <strain evidence="2">Rice</strain>
        <tissue evidence="2">Whole body</tissue>
    </source>
</reference>
<dbReference type="AlphaFoldDB" id="A0A2H1WKP9"/>
<gene>
    <name evidence="2" type="ORF">SFRICE_029292</name>
</gene>
<proteinExistence type="predicted"/>
<sequence>MNELLRYAQGVKSRLSALAAAAELEADALRSRIRDKQDRSQLRLESHLQAIREKATTGPRQPVSVVYRAVKL</sequence>
<dbReference type="EMBL" id="ODYU01009276">
    <property type="protein sequence ID" value="SOQ53577.1"/>
    <property type="molecule type" value="Genomic_DNA"/>
</dbReference>
<feature type="coiled-coil region" evidence="1">
    <location>
        <begin position="12"/>
        <end position="39"/>
    </location>
</feature>
<accession>A0A2H1WKP9</accession>
<evidence type="ECO:0000313" key="2">
    <source>
        <dbReference type="EMBL" id="SOQ53577.1"/>
    </source>
</evidence>